<proteinExistence type="predicted"/>
<dbReference type="AlphaFoldDB" id="C0CSB6"/>
<evidence type="ECO:0000313" key="1">
    <source>
        <dbReference type="EMBL" id="EEG47340.1"/>
    </source>
</evidence>
<evidence type="ECO:0000313" key="2">
    <source>
        <dbReference type="Proteomes" id="UP000003100"/>
    </source>
</evidence>
<reference evidence="1 2" key="1">
    <citation type="submission" date="2009-01" db="EMBL/GenBank/DDBJ databases">
        <authorList>
            <person name="Fulton L."/>
            <person name="Clifton S."/>
            <person name="Fulton B."/>
            <person name="Xu J."/>
            <person name="Minx P."/>
            <person name="Pepin K.H."/>
            <person name="Johnson M."/>
            <person name="Bhonagiri V."/>
            <person name="Nash W.E."/>
            <person name="Mardis E.R."/>
            <person name="Wilson R.K."/>
        </authorList>
    </citation>
    <scope>NUCLEOTIDE SEQUENCE [LARGE SCALE GENOMIC DNA]</scope>
    <source>
        <strain evidence="2">DSM 10507 / JCM 14656 / S5a33</strain>
    </source>
</reference>
<dbReference type="EMBL" id="ACBZ01000202">
    <property type="protein sequence ID" value="EEG47340.1"/>
    <property type="molecule type" value="Genomic_DNA"/>
</dbReference>
<dbReference type="HOGENOM" id="CLU_3180769_0_0_9"/>
<gene>
    <name evidence="1" type="ORF">RUMHYD_03783</name>
</gene>
<organism evidence="1 2">
    <name type="scientific">Blautia hydrogenotrophica (strain DSM 10507 / JCM 14656 / S5a33)</name>
    <name type="common">Ruminococcus hydrogenotrophicus</name>
    <dbReference type="NCBI Taxonomy" id="476272"/>
    <lineage>
        <taxon>Bacteria</taxon>
        <taxon>Bacillati</taxon>
        <taxon>Bacillota</taxon>
        <taxon>Clostridia</taxon>
        <taxon>Lachnospirales</taxon>
        <taxon>Lachnospiraceae</taxon>
        <taxon>Blautia</taxon>
    </lineage>
</organism>
<protein>
    <submittedName>
        <fullName evidence="1">Uncharacterized protein</fullName>
    </submittedName>
</protein>
<dbReference type="Proteomes" id="UP000003100">
    <property type="component" value="Unassembled WGS sequence"/>
</dbReference>
<dbReference type="PATRIC" id="fig|476272.21.peg.465"/>
<keyword evidence="2" id="KW-1185">Reference proteome</keyword>
<sequence>MYKYEKNFLAKDNTYPYIYYNKYVYFAILKWGYHGGNLKISMWIWG</sequence>
<name>C0CSB6_BLAHS</name>
<reference evidence="1 2" key="2">
    <citation type="submission" date="2009-02" db="EMBL/GenBank/DDBJ databases">
        <title>Draft genome sequence of Blautia hydrogenotrophica DSM 10507 (Ruminococcus hydrogenotrophicus DSM 10507).</title>
        <authorList>
            <person name="Sudarsanam P."/>
            <person name="Ley R."/>
            <person name="Guruge J."/>
            <person name="Turnbaugh P.J."/>
            <person name="Mahowald M."/>
            <person name="Liep D."/>
            <person name="Gordon J."/>
        </authorList>
    </citation>
    <scope>NUCLEOTIDE SEQUENCE [LARGE SCALE GENOMIC DNA]</scope>
    <source>
        <strain evidence="2">DSM 10507 / JCM 14656 / S5a33</strain>
    </source>
</reference>
<accession>C0CSB6</accession>
<comment type="caution">
    <text evidence="1">The sequence shown here is derived from an EMBL/GenBank/DDBJ whole genome shotgun (WGS) entry which is preliminary data.</text>
</comment>